<proteinExistence type="predicted"/>
<feature type="region of interest" description="Disordered" evidence="1">
    <location>
        <begin position="449"/>
        <end position="476"/>
    </location>
</feature>
<reference evidence="3 4" key="1">
    <citation type="submission" date="2014-02" db="EMBL/GenBank/DDBJ databases">
        <title>The small core and large imbalanced accessory genome model reveals a collaborative survival strategy of Sorangium cellulosum strains in nature.</title>
        <authorList>
            <person name="Han K."/>
            <person name="Peng R."/>
            <person name="Blom J."/>
            <person name="Li Y.-Z."/>
        </authorList>
    </citation>
    <scope>NUCLEOTIDE SEQUENCE [LARGE SCALE GENOMIC DNA]</scope>
    <source>
        <strain evidence="3 4">So0149</strain>
    </source>
</reference>
<accession>A0A150RMF9</accession>
<dbReference type="EMBL" id="JEMC01003429">
    <property type="protein sequence ID" value="KYF81331.1"/>
    <property type="molecule type" value="Genomic_DNA"/>
</dbReference>
<feature type="non-terminal residue" evidence="3">
    <location>
        <position position="1"/>
    </location>
</feature>
<feature type="compositionally biased region" description="Low complexity" evidence="1">
    <location>
        <begin position="742"/>
        <end position="759"/>
    </location>
</feature>
<dbReference type="InterPro" id="IPR025295">
    <property type="entry name" value="eCIS_core_dom"/>
</dbReference>
<dbReference type="Proteomes" id="UP000075515">
    <property type="component" value="Unassembled WGS sequence"/>
</dbReference>
<feature type="compositionally biased region" description="Basic and acidic residues" evidence="1">
    <location>
        <begin position="862"/>
        <end position="876"/>
    </location>
</feature>
<sequence>KCAACEDEDEHAGAMQRAADGSGLGVGPADDAYEREADRVASEVMSGAQARVLGRVGNAGAQRDAGGAGGGFAAPSIVGEVLRSGGAPLDASTRAFMEARMGHDFGDVRIHADARADASARAVNALAYTVGRDIAFRSGQYDPASDRGRRLLAHELAHVCQQGAASIRGGRLDAGAGERPGQDARPAGEPPRPAPHARASVTASPLLQRQHAPSGGPVTGVRISCEDRRIVFDTGGVSHPYRLTSCEIPVGDYTVGVSIRGAAVHFDFGQSAERGERFRFGFHIDPDQVNPVTLFRRQTRVAVSVVERLPSTEVSTSTPSGPAPLASRLAAFQRLVKSAGKLRLAENGRALEQWRQFLEQQLTPAQVQAQVHAEEVRALLDAAGRRGELALAEQWLRTRGANRRWVLEQQIDGRYRACTGCHATVQAEAMDRARAERGEQLRAPLEQLAAGADPGPRPAFAAGEQVATSEQPRGLPAVAEAQERINTLRPYLRELGPEGYRVLPAETLGSAAPPGELLADIGRRIARRQADYREFSSRIDAPDFDYLTLRPIVRDLLPLADADVRQAVLQAIDRAETWETVESIVVGAASIGLLLLAIFPPTSALGIAGALALGTGMSAHQVYRGYQSFEQGRLYALGRGAHDVLDPAQQEAADSLMALGALNMVLGTVGLASGALGSVRLIRSLPPAGGGLGAVEAVEGTAGGTLYRVTGWGTRDPRVVVIGPNGRVIREGPLSSFRPRVSGPSASGRAQASARASSGATGGHVYPTEGGAARVAQPVPVTEPVPTPEVVPQPVPAPAARPGGAVRPPSVRGPLAVMGGATAVDAITSVGRPGQQPAVPSAPVASSERPLPRWEPSPGESHPTHEEVQDAANERSTDCDALAYAIDVLIRDLRFRRWDMQRNSGGDARHRSTYRLRQEALRRLVQIARALDCAYDAEADAELSRPHTHPTPRY</sequence>
<comment type="caution">
    <text evidence="3">The sequence shown here is derived from an EMBL/GenBank/DDBJ whole genome shotgun (WGS) entry which is preliminary data.</text>
</comment>
<dbReference type="AlphaFoldDB" id="A0A150RMF9"/>
<gene>
    <name evidence="3" type="ORF">BE18_06575</name>
</gene>
<evidence type="ECO:0000313" key="3">
    <source>
        <dbReference type="EMBL" id="KYF81331.1"/>
    </source>
</evidence>
<name>A0A150RMF9_SORCE</name>
<evidence type="ECO:0000313" key="4">
    <source>
        <dbReference type="Proteomes" id="UP000075515"/>
    </source>
</evidence>
<feature type="compositionally biased region" description="Acidic residues" evidence="1">
    <location>
        <begin position="1"/>
        <end position="10"/>
    </location>
</feature>
<evidence type="ECO:0000256" key="1">
    <source>
        <dbReference type="SAM" id="MobiDB-lite"/>
    </source>
</evidence>
<protein>
    <recommendedName>
        <fullName evidence="2">eCIS core domain-containing protein</fullName>
    </recommendedName>
</protein>
<feature type="region of interest" description="Disordered" evidence="1">
    <location>
        <begin position="733"/>
        <end position="770"/>
    </location>
</feature>
<evidence type="ECO:0000259" key="2">
    <source>
        <dbReference type="Pfam" id="PF13699"/>
    </source>
</evidence>
<feature type="region of interest" description="Disordered" evidence="1">
    <location>
        <begin position="1"/>
        <end position="30"/>
    </location>
</feature>
<organism evidence="3 4">
    <name type="scientific">Sorangium cellulosum</name>
    <name type="common">Polyangium cellulosum</name>
    <dbReference type="NCBI Taxonomy" id="56"/>
    <lineage>
        <taxon>Bacteria</taxon>
        <taxon>Pseudomonadati</taxon>
        <taxon>Myxococcota</taxon>
        <taxon>Polyangia</taxon>
        <taxon>Polyangiales</taxon>
        <taxon>Polyangiaceae</taxon>
        <taxon>Sorangium</taxon>
    </lineage>
</organism>
<feature type="domain" description="eCIS core" evidence="2">
    <location>
        <begin position="88"/>
        <end position="164"/>
    </location>
</feature>
<dbReference type="Pfam" id="PF13699">
    <property type="entry name" value="eCIS_core"/>
    <property type="match status" value="1"/>
</dbReference>
<feature type="region of interest" description="Disordered" evidence="1">
    <location>
        <begin position="168"/>
        <end position="220"/>
    </location>
</feature>
<feature type="region of interest" description="Disordered" evidence="1">
    <location>
        <begin position="831"/>
        <end position="876"/>
    </location>
</feature>